<proteinExistence type="predicted"/>
<evidence type="ECO:0000313" key="2">
    <source>
        <dbReference type="Proteomes" id="UP000281514"/>
    </source>
</evidence>
<comment type="caution">
    <text evidence="1">The sequence shown here is derived from an EMBL/GenBank/DDBJ whole genome shotgun (WGS) entry which is preliminary data.</text>
</comment>
<reference evidence="1 2" key="1">
    <citation type="submission" date="2018-08" db="EMBL/GenBank/DDBJ databases">
        <title>Recombination of ecologically and evolutionarily significant loci maintains genetic cohesion in the Pseudomonas syringae species complex.</title>
        <authorList>
            <person name="Dillon M."/>
            <person name="Thakur S."/>
            <person name="Almeida R.N.D."/>
            <person name="Weir B.S."/>
            <person name="Guttman D.S."/>
        </authorList>
    </citation>
    <scope>NUCLEOTIDE SEQUENCE [LARGE SCALE GENOMIC DNA]</scope>
    <source>
        <strain evidence="1 2">ICMP 9749</strain>
    </source>
</reference>
<accession>A0A3M5SW12</accession>
<dbReference type="EMBL" id="RBTX01000644">
    <property type="protein sequence ID" value="RMU25499.1"/>
    <property type="molecule type" value="Genomic_DNA"/>
</dbReference>
<gene>
    <name evidence="1" type="ORF">ALP32_200411</name>
</gene>
<sequence>MRKQKSKRKKKKLIKPLMAVKISLEARELLERRSVRASRFLDAISIVDLDLAPKECLAEGK</sequence>
<protein>
    <submittedName>
        <fullName evidence="1">Uncharacterized protein</fullName>
    </submittedName>
</protein>
<evidence type="ECO:0000313" key="1">
    <source>
        <dbReference type="EMBL" id="RMU25499.1"/>
    </source>
</evidence>
<organism evidence="1 2">
    <name type="scientific">Pseudomonas avellanae</name>
    <dbReference type="NCBI Taxonomy" id="46257"/>
    <lineage>
        <taxon>Bacteria</taxon>
        <taxon>Pseudomonadati</taxon>
        <taxon>Pseudomonadota</taxon>
        <taxon>Gammaproteobacteria</taxon>
        <taxon>Pseudomonadales</taxon>
        <taxon>Pseudomonadaceae</taxon>
        <taxon>Pseudomonas</taxon>
    </lineage>
</organism>
<name>A0A3M5SW12_9PSED</name>
<dbReference type="Proteomes" id="UP000281514">
    <property type="component" value="Unassembled WGS sequence"/>
</dbReference>
<dbReference type="AlphaFoldDB" id="A0A3M5SW12"/>
<dbReference type="RefSeq" id="WP_122349251.1">
    <property type="nucleotide sequence ID" value="NZ_BMNO01000242.1"/>
</dbReference>